<dbReference type="Proteomes" id="UP000469890">
    <property type="component" value="Unassembled WGS sequence"/>
</dbReference>
<dbReference type="InterPro" id="IPR011043">
    <property type="entry name" value="Gal_Oxase/kelch_b-propeller"/>
</dbReference>
<dbReference type="Gene3D" id="2.130.10.80">
    <property type="entry name" value="Galactose oxidase/kelch, beta-propeller"/>
    <property type="match status" value="1"/>
</dbReference>
<reference evidence="3 4" key="1">
    <citation type="submission" date="2019-09" db="EMBL/GenBank/DDBJ databases">
        <authorList>
            <consortium name="DOE Joint Genome Institute"/>
            <person name="Mondo S.J."/>
            <person name="Navarro-Mendoza M.I."/>
            <person name="Perez-Arques C."/>
            <person name="Panchal S."/>
            <person name="Nicolas F.E."/>
            <person name="Ganguly P."/>
            <person name="Pangilinan J."/>
            <person name="Grigoriev I."/>
            <person name="Heitman J."/>
            <person name="Sanya K."/>
            <person name="Garre V."/>
        </authorList>
    </citation>
    <scope>NUCLEOTIDE SEQUENCE [LARGE SCALE GENOMIC DNA]</scope>
    <source>
        <strain evidence="3 4">MU402</strain>
    </source>
</reference>
<comment type="caution">
    <text evidence="3">The sequence shown here is derived from an EMBL/GenBank/DDBJ whole genome shotgun (WGS) entry which is preliminary data.</text>
</comment>
<protein>
    <recommendedName>
        <fullName evidence="5">Kelch repeat protein</fullName>
    </recommendedName>
</protein>
<proteinExistence type="predicted"/>
<dbReference type="AlphaFoldDB" id="A0A8H4F097"/>
<dbReference type="Pfam" id="PF24681">
    <property type="entry name" value="Kelch_KLHDC2_KLHL20_DRC7"/>
    <property type="match status" value="1"/>
</dbReference>
<keyword evidence="2" id="KW-0677">Repeat</keyword>
<evidence type="ECO:0000256" key="2">
    <source>
        <dbReference type="ARBA" id="ARBA00022737"/>
    </source>
</evidence>
<evidence type="ECO:0000313" key="3">
    <source>
        <dbReference type="EMBL" id="KAF1801256.1"/>
    </source>
</evidence>
<keyword evidence="1" id="KW-0880">Kelch repeat</keyword>
<name>A0A8H4F097_MUCCL</name>
<dbReference type="SUPFAM" id="SSF50965">
    <property type="entry name" value="Galactose oxidase, central domain"/>
    <property type="match status" value="1"/>
</dbReference>
<evidence type="ECO:0000313" key="4">
    <source>
        <dbReference type="Proteomes" id="UP000469890"/>
    </source>
</evidence>
<evidence type="ECO:0000256" key="1">
    <source>
        <dbReference type="ARBA" id="ARBA00022441"/>
    </source>
</evidence>
<sequence length="377" mass="42238">MMIDFTICNGDTAREIKDKWFTETPKADQVDIQARSYPQAIALPDGHRFLLSGGFNHGSGSIANQTIVYDLLSQKWSKYANYIDGPFGNRQIYYAATVDVPNVGIGFYGGFEQNINRSWTMGTGQNLTKAEFNGGSSRTIGYPKMTFLDVNEPFSPWSVPSQSRVPTVYSAHQTSIYDPKSKNVYFFGGEYYDIDNTLYNNQSMAIEHSFSYSLFYNLETHTWGNQTWGGAYPSSRKYHTTTLLPSKKHVLLYGGESKEGAVSDFCYVLNIDTRQWVQQAIEAPLATTYIRTRHSVAMEDDSNTLFILFGKNNATVAVNDILMLNTTDPNKISSYETYHDPMTWDFDEQPSNDSSKTAIIVGVSVGATVAVSYLVLP</sequence>
<dbReference type="EMBL" id="JAAECE010000005">
    <property type="protein sequence ID" value="KAF1801256.1"/>
    <property type="molecule type" value="Genomic_DNA"/>
</dbReference>
<dbReference type="PANTHER" id="PTHR46093">
    <property type="entry name" value="ACYL-COA-BINDING DOMAIN-CONTAINING PROTEIN 5"/>
    <property type="match status" value="1"/>
</dbReference>
<dbReference type="InterPro" id="IPR037293">
    <property type="entry name" value="Gal_Oxidase_central_sf"/>
</dbReference>
<evidence type="ECO:0008006" key="5">
    <source>
        <dbReference type="Google" id="ProtNLM"/>
    </source>
</evidence>
<gene>
    <name evidence="3" type="ORF">FB192DRAFT_1384899</name>
</gene>
<organism evidence="3 4">
    <name type="scientific">Mucor circinelloides f. lusitanicus</name>
    <name type="common">Mucor racemosus var. lusitanicus</name>
    <dbReference type="NCBI Taxonomy" id="29924"/>
    <lineage>
        <taxon>Eukaryota</taxon>
        <taxon>Fungi</taxon>
        <taxon>Fungi incertae sedis</taxon>
        <taxon>Mucoromycota</taxon>
        <taxon>Mucoromycotina</taxon>
        <taxon>Mucoromycetes</taxon>
        <taxon>Mucorales</taxon>
        <taxon>Mucorineae</taxon>
        <taxon>Mucoraceae</taxon>
        <taxon>Mucor</taxon>
    </lineage>
</organism>
<accession>A0A8H4F097</accession>
<dbReference type="PANTHER" id="PTHR46093:SF18">
    <property type="entry name" value="FIBRONECTIN TYPE-III DOMAIN-CONTAINING PROTEIN"/>
    <property type="match status" value="1"/>
</dbReference>